<dbReference type="AlphaFoldDB" id="A0A6M3LCD5"/>
<accession>A0A6M3LCD5</accession>
<name>A0A6M3LCD5_9ZZZZ</name>
<gene>
    <name evidence="1" type="ORF">MM415B03411_0013</name>
</gene>
<dbReference type="EMBL" id="MT142975">
    <property type="protein sequence ID" value="QJA91282.1"/>
    <property type="molecule type" value="Genomic_DNA"/>
</dbReference>
<organism evidence="1">
    <name type="scientific">viral metagenome</name>
    <dbReference type="NCBI Taxonomy" id="1070528"/>
    <lineage>
        <taxon>unclassified sequences</taxon>
        <taxon>metagenomes</taxon>
        <taxon>organismal metagenomes</taxon>
    </lineage>
</organism>
<reference evidence="1" key="1">
    <citation type="submission" date="2020-03" db="EMBL/GenBank/DDBJ databases">
        <title>The deep terrestrial virosphere.</title>
        <authorList>
            <person name="Holmfeldt K."/>
            <person name="Nilsson E."/>
            <person name="Simone D."/>
            <person name="Lopez-Fernandez M."/>
            <person name="Wu X."/>
            <person name="de Brujin I."/>
            <person name="Lundin D."/>
            <person name="Andersson A."/>
            <person name="Bertilsson S."/>
            <person name="Dopson M."/>
        </authorList>
    </citation>
    <scope>NUCLEOTIDE SEQUENCE</scope>
    <source>
        <strain evidence="1">MM415B03411</strain>
    </source>
</reference>
<proteinExistence type="predicted"/>
<protein>
    <submittedName>
        <fullName evidence="1">Uncharacterized protein</fullName>
    </submittedName>
</protein>
<evidence type="ECO:0000313" key="1">
    <source>
        <dbReference type="EMBL" id="QJA91282.1"/>
    </source>
</evidence>
<sequence>MSWWNLFKPKEENFAKPFCVPLSILAAWTWGNVKAQNVRIAVTNLKPGEDHSQAEALIDGFWTPLTEQWDAQKGFMKIIPSKRHFSKEPYRYVLLGDWIKEQFRWTYQGDI</sequence>